<gene>
    <name evidence="6" type="ORF">BUALT_Bualt05G0080100</name>
</gene>
<dbReference type="GO" id="GO:0000118">
    <property type="term" value="C:histone deacetylase complex"/>
    <property type="evidence" value="ECO:0007669"/>
    <property type="project" value="TreeGrafter"/>
</dbReference>
<dbReference type="Proteomes" id="UP000826271">
    <property type="component" value="Unassembled WGS sequence"/>
</dbReference>
<dbReference type="Pfam" id="PF02373">
    <property type="entry name" value="JmjC"/>
    <property type="match status" value="1"/>
</dbReference>
<reference evidence="6" key="1">
    <citation type="submission" date="2019-10" db="EMBL/GenBank/DDBJ databases">
        <authorList>
            <person name="Zhang R."/>
            <person name="Pan Y."/>
            <person name="Wang J."/>
            <person name="Ma R."/>
            <person name="Yu S."/>
        </authorList>
    </citation>
    <scope>NUCLEOTIDE SEQUENCE</scope>
    <source>
        <strain evidence="6">LA-IB0</strain>
        <tissue evidence="6">Leaf</tissue>
    </source>
</reference>
<dbReference type="GO" id="GO:0003712">
    <property type="term" value="F:transcription coregulator activity"/>
    <property type="evidence" value="ECO:0007669"/>
    <property type="project" value="TreeGrafter"/>
</dbReference>
<sequence>MLKPDLGPKTYIAYGFAEELGRGDSVTKLHCDLSDAVNVLMHTAAVAPTANQLSEIEKLKKQHSEQDKRELFSNVNTNLKETEMATPYLLESVEGGALWDIFPRQDVPKLEEYLRRHHKEFRHTHGCPVELVAHPIHDQSLYLTSYHKAKLKEEFGIEPWTFVQNLGEAVFIPAGCPHQVRNLKSCIKVALDFVSPENIGECIRLTEEFRILPQNHRAKEDKLEVKKMALHALDDAVSHLTKLILVALNVKNPAAPYITPSHWSSVAFPTHRSSVAFPTHRSSVAFPSHRSFVAFPTHWSSVLKSRNNTTVFAMSSPADNPLDLELSTLTSLCLLDGDYWILPKTCLPSQVARFFGFACGVKDINDLAHGLMLKEALNHVIISYMDKLIIAANVSQPVYGFRLTAQRNEVSRIELFGKFADPLGNYNGLRFAYPNILWRQVAKEFVTSLGLSFNEFTETGDFMTRAFNSITLFNNCLVGFDERILGYVGVANRETSVPSLGVTMTVLAIRRFAMGVKLGYSLMAYKTAIHGLNQSFRKETTSY</sequence>
<comment type="caution">
    <text evidence="6">The sequence shown here is derived from an EMBL/GenBank/DDBJ whole genome shotgun (WGS) entry which is preliminary data.</text>
</comment>
<dbReference type="GO" id="GO:0006357">
    <property type="term" value="P:regulation of transcription by RNA polymerase II"/>
    <property type="evidence" value="ECO:0007669"/>
    <property type="project" value="TreeGrafter"/>
</dbReference>
<dbReference type="GO" id="GO:0031490">
    <property type="term" value="F:chromatin DNA binding"/>
    <property type="evidence" value="ECO:0007669"/>
    <property type="project" value="TreeGrafter"/>
</dbReference>
<keyword evidence="3" id="KW-0479">Metal-binding</keyword>
<dbReference type="PANTHER" id="PTHR12549:SF36">
    <property type="entry name" value="LYSINE-SPECIFIC DEMETHYLASE JMJ25-LIKE"/>
    <property type="match status" value="1"/>
</dbReference>
<dbReference type="EMBL" id="WHWC01000005">
    <property type="protein sequence ID" value="KAG8382465.1"/>
    <property type="molecule type" value="Genomic_DNA"/>
</dbReference>
<evidence type="ECO:0000313" key="6">
    <source>
        <dbReference type="EMBL" id="KAG8382465.1"/>
    </source>
</evidence>
<dbReference type="PROSITE" id="PS51184">
    <property type="entry name" value="JMJC"/>
    <property type="match status" value="1"/>
</dbReference>
<dbReference type="Gene3D" id="2.60.120.650">
    <property type="entry name" value="Cupin"/>
    <property type="match status" value="1"/>
</dbReference>
<dbReference type="AlphaFoldDB" id="A0AAV6XTD8"/>
<dbReference type="InterPro" id="IPR003347">
    <property type="entry name" value="JmjC_dom"/>
</dbReference>
<feature type="domain" description="JmjC" evidence="5">
    <location>
        <begin position="1"/>
        <end position="210"/>
    </location>
</feature>
<dbReference type="GO" id="GO:0046872">
    <property type="term" value="F:metal ion binding"/>
    <property type="evidence" value="ECO:0007669"/>
    <property type="project" value="UniProtKB-KW"/>
</dbReference>
<keyword evidence="7" id="KW-1185">Reference proteome</keyword>
<dbReference type="FunFam" id="2.60.120.650:FF:000033">
    <property type="entry name" value="Transcription factor jumonji (JmjC) domain-containing protein"/>
    <property type="match status" value="1"/>
</dbReference>
<dbReference type="SMART" id="SM00558">
    <property type="entry name" value="JmjC"/>
    <property type="match status" value="1"/>
</dbReference>
<comment type="subcellular location">
    <subcellularLocation>
        <location evidence="1">Nucleus</location>
    </subcellularLocation>
</comment>
<dbReference type="SUPFAM" id="SSF51197">
    <property type="entry name" value="Clavaminate synthase-like"/>
    <property type="match status" value="1"/>
</dbReference>
<evidence type="ECO:0000256" key="2">
    <source>
        <dbReference type="ARBA" id="ARBA00006801"/>
    </source>
</evidence>
<name>A0AAV6XTD8_9LAMI</name>
<organism evidence="6 7">
    <name type="scientific">Buddleja alternifolia</name>
    <dbReference type="NCBI Taxonomy" id="168488"/>
    <lineage>
        <taxon>Eukaryota</taxon>
        <taxon>Viridiplantae</taxon>
        <taxon>Streptophyta</taxon>
        <taxon>Embryophyta</taxon>
        <taxon>Tracheophyta</taxon>
        <taxon>Spermatophyta</taxon>
        <taxon>Magnoliopsida</taxon>
        <taxon>eudicotyledons</taxon>
        <taxon>Gunneridae</taxon>
        <taxon>Pentapetalae</taxon>
        <taxon>asterids</taxon>
        <taxon>lamiids</taxon>
        <taxon>Lamiales</taxon>
        <taxon>Scrophulariaceae</taxon>
        <taxon>Buddlejeae</taxon>
        <taxon>Buddleja</taxon>
    </lineage>
</organism>
<keyword evidence="4" id="KW-0539">Nucleus</keyword>
<proteinExistence type="inferred from homology"/>
<accession>A0AAV6XTD8</accession>
<protein>
    <recommendedName>
        <fullName evidence="5">JmjC domain-containing protein</fullName>
    </recommendedName>
</protein>
<evidence type="ECO:0000259" key="5">
    <source>
        <dbReference type="PROSITE" id="PS51184"/>
    </source>
</evidence>
<evidence type="ECO:0000313" key="7">
    <source>
        <dbReference type="Proteomes" id="UP000826271"/>
    </source>
</evidence>
<dbReference type="InterPro" id="IPR045109">
    <property type="entry name" value="LSDs-like"/>
</dbReference>
<comment type="similarity">
    <text evidence="2">Belongs to the JARID1 histone demethylase family.</text>
</comment>
<evidence type="ECO:0000256" key="1">
    <source>
        <dbReference type="ARBA" id="ARBA00004123"/>
    </source>
</evidence>
<dbReference type="GO" id="GO:0000785">
    <property type="term" value="C:chromatin"/>
    <property type="evidence" value="ECO:0007669"/>
    <property type="project" value="TreeGrafter"/>
</dbReference>
<dbReference type="PANTHER" id="PTHR12549">
    <property type="entry name" value="JMJC DOMAIN-CONTAINING HISTONE DEMETHYLATION PROTEIN"/>
    <property type="match status" value="1"/>
</dbReference>
<evidence type="ECO:0000256" key="3">
    <source>
        <dbReference type="ARBA" id="ARBA00022723"/>
    </source>
</evidence>
<evidence type="ECO:0000256" key="4">
    <source>
        <dbReference type="ARBA" id="ARBA00023242"/>
    </source>
</evidence>
<dbReference type="GO" id="GO:0032454">
    <property type="term" value="F:histone H3K9 demethylase activity"/>
    <property type="evidence" value="ECO:0007669"/>
    <property type="project" value="InterPro"/>
</dbReference>